<dbReference type="EMBL" id="BRPK01000008">
    <property type="protein sequence ID" value="GLB40781.1"/>
    <property type="molecule type" value="Genomic_DNA"/>
</dbReference>
<evidence type="ECO:0000313" key="2">
    <source>
        <dbReference type="EMBL" id="GLB40781.1"/>
    </source>
</evidence>
<gene>
    <name evidence="2" type="ORF">LshimejAT787_0806520</name>
</gene>
<dbReference type="AlphaFoldDB" id="A0A9P3US33"/>
<feature type="region of interest" description="Disordered" evidence="1">
    <location>
        <begin position="332"/>
        <end position="355"/>
    </location>
</feature>
<protein>
    <submittedName>
        <fullName evidence="2">Uncharacterized protein</fullName>
    </submittedName>
</protein>
<feature type="region of interest" description="Disordered" evidence="1">
    <location>
        <begin position="40"/>
        <end position="168"/>
    </location>
</feature>
<evidence type="ECO:0000313" key="3">
    <source>
        <dbReference type="Proteomes" id="UP001063166"/>
    </source>
</evidence>
<feature type="compositionally biased region" description="Gly residues" evidence="1">
    <location>
        <begin position="345"/>
        <end position="354"/>
    </location>
</feature>
<feature type="compositionally biased region" description="Low complexity" evidence="1">
    <location>
        <begin position="222"/>
        <end position="238"/>
    </location>
</feature>
<name>A0A9P3US33_LYOSH</name>
<feature type="compositionally biased region" description="Basic and acidic residues" evidence="1">
    <location>
        <begin position="97"/>
        <end position="106"/>
    </location>
</feature>
<accession>A0A9P3US33</accession>
<feature type="compositionally biased region" description="Polar residues" evidence="1">
    <location>
        <begin position="42"/>
        <end position="61"/>
    </location>
</feature>
<sequence length="453" mass="48648">MAHDARPSEWKVKEVKLWILSKCLGVALDSALHPWVSRTTRRTGSTAHSHTPSSGTPSGQQHYRPASPITFAPEPRRRPISPILFAKGANKGRKGKEKATTSDAGHEMGAGKAASAEGTPTPSSPVDGYEEDDEWDTAEDGGSSFDESELFRDSPPPPLPRPHSPTSYNTASTAYTLLRFSTGQILEDDMSLEMYDLAPYELLELHAHADICTMPSTRLLSSSMSTTTNNNNKSSAASQPLGTVSEHGHHRSTSIYSLSSSPPPPAGHQRHPTPPAPRVSVFPAEPHAPREPALDVPLSNFANGYGYGYGGVGNAFVDPRAMALGIGHPPAFGSQQHRGREVRHGGSGSGSGHGMGREGWRLCGWAWGTAMTRTRHTSCPLSSLTAIRGADYLAKSTHLAQTPTTDPHSPSFPPPQHHQHHHSSHLYPYPPSLAPSSQVQKQGEEEGQGQGER</sequence>
<feature type="compositionally biased region" description="Pro residues" evidence="1">
    <location>
        <begin position="154"/>
        <end position="163"/>
    </location>
</feature>
<comment type="caution">
    <text evidence="2">The sequence shown here is derived from an EMBL/GenBank/DDBJ whole genome shotgun (WGS) entry which is preliminary data.</text>
</comment>
<proteinExistence type="predicted"/>
<feature type="compositionally biased region" description="Pro residues" evidence="1">
    <location>
        <begin position="261"/>
        <end position="277"/>
    </location>
</feature>
<dbReference type="OrthoDB" id="3225203at2759"/>
<reference evidence="2" key="1">
    <citation type="submission" date="2022-07" db="EMBL/GenBank/DDBJ databases">
        <title>The genome of Lyophyllum shimeji provides insight into the initial evolution of ectomycorrhizal fungal genome.</title>
        <authorList>
            <person name="Kobayashi Y."/>
            <person name="Shibata T."/>
            <person name="Hirakawa H."/>
            <person name="Shigenobu S."/>
            <person name="Nishiyama T."/>
            <person name="Yamada A."/>
            <person name="Hasebe M."/>
            <person name="Kawaguchi M."/>
        </authorList>
    </citation>
    <scope>NUCLEOTIDE SEQUENCE</scope>
    <source>
        <strain evidence="2">AT787</strain>
    </source>
</reference>
<feature type="region of interest" description="Disordered" evidence="1">
    <location>
        <begin position="222"/>
        <end position="290"/>
    </location>
</feature>
<feature type="compositionally biased region" description="Acidic residues" evidence="1">
    <location>
        <begin position="128"/>
        <end position="139"/>
    </location>
</feature>
<organism evidence="2 3">
    <name type="scientific">Lyophyllum shimeji</name>
    <name type="common">Hon-shimeji</name>
    <name type="synonym">Tricholoma shimeji</name>
    <dbReference type="NCBI Taxonomy" id="47721"/>
    <lineage>
        <taxon>Eukaryota</taxon>
        <taxon>Fungi</taxon>
        <taxon>Dikarya</taxon>
        <taxon>Basidiomycota</taxon>
        <taxon>Agaricomycotina</taxon>
        <taxon>Agaricomycetes</taxon>
        <taxon>Agaricomycetidae</taxon>
        <taxon>Agaricales</taxon>
        <taxon>Tricholomatineae</taxon>
        <taxon>Lyophyllaceae</taxon>
        <taxon>Lyophyllum</taxon>
    </lineage>
</organism>
<dbReference type="Proteomes" id="UP001063166">
    <property type="component" value="Unassembled WGS sequence"/>
</dbReference>
<evidence type="ECO:0000256" key="1">
    <source>
        <dbReference type="SAM" id="MobiDB-lite"/>
    </source>
</evidence>
<keyword evidence="3" id="KW-1185">Reference proteome</keyword>
<feature type="region of interest" description="Disordered" evidence="1">
    <location>
        <begin position="399"/>
        <end position="453"/>
    </location>
</feature>